<proteinExistence type="predicted"/>
<comment type="caution">
    <text evidence="1">The sequence shown here is derived from an EMBL/GenBank/DDBJ whole genome shotgun (WGS) entry which is preliminary data.</text>
</comment>
<dbReference type="AlphaFoldDB" id="A0A7Z7FMD1"/>
<dbReference type="RefSeq" id="WP_143036657.1">
    <property type="nucleotide sequence ID" value="NZ_FNDI01000038.1"/>
</dbReference>
<dbReference type="Proteomes" id="UP000198900">
    <property type="component" value="Unassembled WGS sequence"/>
</dbReference>
<keyword evidence="2" id="KW-1185">Reference proteome</keyword>
<accession>A0A7Z7FMD1</accession>
<dbReference type="EMBL" id="FNDI01000038">
    <property type="protein sequence ID" value="SDJ22970.1"/>
    <property type="molecule type" value="Genomic_DNA"/>
</dbReference>
<evidence type="ECO:0000313" key="1">
    <source>
        <dbReference type="EMBL" id="SDJ22970.1"/>
    </source>
</evidence>
<gene>
    <name evidence="1" type="ORF">SAMN04487926_13843</name>
</gene>
<organism evidence="1 2">
    <name type="scientific">Paraburkholderia steynii</name>
    <dbReference type="NCBI Taxonomy" id="1245441"/>
    <lineage>
        <taxon>Bacteria</taxon>
        <taxon>Pseudomonadati</taxon>
        <taxon>Pseudomonadota</taxon>
        <taxon>Betaproteobacteria</taxon>
        <taxon>Burkholderiales</taxon>
        <taxon>Burkholderiaceae</taxon>
        <taxon>Paraburkholderia</taxon>
    </lineage>
</organism>
<name>A0A7Z7FMD1_9BURK</name>
<evidence type="ECO:0000313" key="2">
    <source>
        <dbReference type="Proteomes" id="UP000198900"/>
    </source>
</evidence>
<protein>
    <submittedName>
        <fullName evidence="1">Uncharacterized protein</fullName>
    </submittedName>
</protein>
<reference evidence="1" key="1">
    <citation type="submission" date="2016-10" db="EMBL/GenBank/DDBJ databases">
        <authorList>
            <person name="Varghese N."/>
            <person name="Submissions S."/>
        </authorList>
    </citation>
    <scope>NUCLEOTIDE SEQUENCE [LARGE SCALE GENOMIC DNA]</scope>
    <source>
        <strain evidence="1">YR281</strain>
    </source>
</reference>
<sequence>MHVYYYDVGTPAAPSPARPIASREQRLANGSLQDVSMIASDAGFSAPVAISKEALCVCLTGLQDLAPGQCLPWPAARRLRSILHCAAAEAMHHHEDKQVFFHVQLDRDDGDSAPAFEVHLKLVIDAGTGDRAVVTILLPDQD</sequence>